<dbReference type="InterPro" id="IPR003111">
    <property type="entry name" value="Lon_prtase_N"/>
</dbReference>
<evidence type="ECO:0000256" key="8">
    <source>
        <dbReference type="ARBA" id="ARBA00023016"/>
    </source>
</evidence>
<dbReference type="Proteomes" id="UP000521017">
    <property type="component" value="Unassembled WGS sequence"/>
</dbReference>
<dbReference type="InterPro" id="IPR027417">
    <property type="entry name" value="P-loop_NTPase"/>
</dbReference>
<dbReference type="GO" id="GO:0005737">
    <property type="term" value="C:cytoplasm"/>
    <property type="evidence" value="ECO:0007669"/>
    <property type="project" value="UniProtKB-SubCell"/>
</dbReference>
<protein>
    <recommendedName>
        <fullName evidence="9 10">Lon protease</fullName>
        <ecNumber evidence="9 10">3.4.21.53</ecNumber>
    </recommendedName>
    <alternativeName>
        <fullName evidence="9">ATP-dependent protease La</fullName>
    </alternativeName>
</protein>
<evidence type="ECO:0000256" key="13">
    <source>
        <dbReference type="PROSITE-ProRule" id="PRU01122"/>
    </source>
</evidence>
<dbReference type="GO" id="GO:0034605">
    <property type="term" value="P:cellular response to heat"/>
    <property type="evidence" value="ECO:0007669"/>
    <property type="project" value="UniProtKB-UniRule"/>
</dbReference>
<evidence type="ECO:0000256" key="4">
    <source>
        <dbReference type="ARBA" id="ARBA00022741"/>
    </source>
</evidence>
<dbReference type="PANTHER" id="PTHR10046">
    <property type="entry name" value="ATP DEPENDENT LON PROTEASE FAMILY MEMBER"/>
    <property type="match status" value="1"/>
</dbReference>
<feature type="binding site" evidence="9 12">
    <location>
        <begin position="388"/>
        <end position="395"/>
    </location>
    <ligand>
        <name>ATP</name>
        <dbReference type="ChEBI" id="CHEBI:30616"/>
    </ligand>
</feature>
<dbReference type="Pfam" id="PF02190">
    <property type="entry name" value="LON_substr_bdg"/>
    <property type="match status" value="1"/>
</dbReference>
<dbReference type="InterPro" id="IPR003959">
    <property type="entry name" value="ATPase_AAA_core"/>
</dbReference>
<comment type="function">
    <text evidence="9">ATP-dependent serine protease that mediates the selective degradation of mutant and abnormal proteins as well as certain short-lived regulatory proteins. Required for cellular homeostasis and for survival from DNA damage and developmental changes induced by stress. Degrades polypeptides processively to yield small peptide fragments that are 5 to 10 amino acids long. Binds to DNA in a double-stranded, site-specific manner.</text>
</comment>
<dbReference type="CDD" id="cd19500">
    <property type="entry name" value="RecA-like_Lon"/>
    <property type="match status" value="1"/>
</dbReference>
<reference evidence="17 18" key="1">
    <citation type="submission" date="2020-08" db="EMBL/GenBank/DDBJ databases">
        <title>Genomic Encyclopedia of Type Strains, Phase IV (KMG-V): Genome sequencing to study the core and pangenomes of soil and plant-associated prokaryotes.</title>
        <authorList>
            <person name="Whitman W."/>
        </authorList>
    </citation>
    <scope>NUCLEOTIDE SEQUENCE [LARGE SCALE GENOMIC DNA]</scope>
    <source>
        <strain evidence="17 18">M2T3</strain>
    </source>
</reference>
<dbReference type="PROSITE" id="PS01046">
    <property type="entry name" value="LON_SER"/>
    <property type="match status" value="1"/>
</dbReference>
<dbReference type="Gene3D" id="3.40.50.300">
    <property type="entry name" value="P-loop containing nucleotide triphosphate hydrolases"/>
    <property type="match status" value="1"/>
</dbReference>
<dbReference type="Gene3D" id="1.20.5.5270">
    <property type="match status" value="1"/>
</dbReference>
<dbReference type="SUPFAM" id="SSF54211">
    <property type="entry name" value="Ribosomal protein S5 domain 2-like"/>
    <property type="match status" value="1"/>
</dbReference>
<dbReference type="FunFam" id="3.40.50.300:FF:000382">
    <property type="entry name" value="Lon protease homolog 2, peroxisomal"/>
    <property type="match status" value="1"/>
</dbReference>
<dbReference type="PROSITE" id="PS51787">
    <property type="entry name" value="LON_N"/>
    <property type="match status" value="1"/>
</dbReference>
<dbReference type="GO" id="GO:0016887">
    <property type="term" value="F:ATP hydrolysis activity"/>
    <property type="evidence" value="ECO:0007669"/>
    <property type="project" value="UniProtKB-UniRule"/>
</dbReference>
<dbReference type="Gene3D" id="3.30.230.10">
    <property type="match status" value="1"/>
</dbReference>
<sequence>MSIKDQFDFGNALPIINEDTEFFPLMSQQDEDEMNNEETPEILAILPLRNTVLFPGVVIPITVGRDKSIKLIKEAYKGDKIIGVVSQMDVSIEDPTFEQLNKVGTVAHIIKMLQMPDGNTTVIIQGKQRFRLLEEVQSEPYIKVTISKFNEAKHKKDKEFKALVASIREMSSQIIQLSPNIPSEAAMALKNIESTSFLINFISSNMNADVKDKQKMLEMDNLRERALMVMELLTLELQMLELKNQIQSKVRVDLDKQQRDYFLNQQLKTIQEELGGNSSDVEYEALETRAKKKKWSVQVKDHFGKELEKLGRMNPAAPDYSVQINYLELLLDLPWNDFTKDNFDLKRAQRVLDKDHFGLEKVKQRIIEYLAVLKLKRDMKAPIICLVGPPGVGKTSLGKSIAKALNRKYVRMALGGIRDEAEIRGHRKTYIGAMPGRIIQSIKKAGAANPVFVLDEIDKVGSDFRGDPSSALLEVLDPEQNNAFNDHYVETDYDLSNVLFIATANSLSSIQPALLDRMEIIEVNGYTIEEKIEIAKKYLLPKQKEQHGIKTKDINLKSSLIEKVIEDYTRESGVRGLEKKIGSLVRGVATKIAMEETYEPTLSIEDVERILGAPIYDKDLYEGNEVAGVVTGLAWTQVGGDILFIEASLSPGKGKLTLTGNLGDVMKESAIIALAYIRAHATLFGIDNQLFDLFDIHVHVPAGATPKDGPSAGITMLTALTSAFTQRKVKSNLAMTGEITLRGKVLPVGGIKEKILAAKRANIKDIILCKSNRKDILEIKESYIKDLNFYYVSEMSEVIDLALMKDKVKNPQDLSIKTKPAATESN</sequence>
<comment type="caution">
    <text evidence="17">The sequence shown here is derived from an EMBL/GenBank/DDBJ whole genome shotgun (WGS) entry which is preliminary data.</text>
</comment>
<dbReference type="Pfam" id="PF22667">
    <property type="entry name" value="Lon_lid"/>
    <property type="match status" value="1"/>
</dbReference>
<comment type="induction">
    <text evidence="9">By heat shock.</text>
</comment>
<dbReference type="InterPro" id="IPR054594">
    <property type="entry name" value="Lon_lid"/>
</dbReference>
<dbReference type="Gene3D" id="2.30.130.40">
    <property type="entry name" value="LON domain-like"/>
    <property type="match status" value="1"/>
</dbReference>
<evidence type="ECO:0000256" key="7">
    <source>
        <dbReference type="ARBA" id="ARBA00022840"/>
    </source>
</evidence>
<comment type="similarity">
    <text evidence="9 10 13 14">Belongs to the peptidase S16 family.</text>
</comment>
<dbReference type="AlphaFoldDB" id="A0A7X0J352"/>
<dbReference type="GO" id="GO:0006515">
    <property type="term" value="P:protein quality control for misfolded or incompletely synthesized proteins"/>
    <property type="evidence" value="ECO:0007669"/>
    <property type="project" value="UniProtKB-UniRule"/>
</dbReference>
<dbReference type="InterPro" id="IPR004815">
    <property type="entry name" value="Lon_bac/euk-typ"/>
</dbReference>
<feature type="active site" evidence="9 11">
    <location>
        <position position="711"/>
    </location>
</feature>
<comment type="subcellular location">
    <subcellularLocation>
        <location evidence="1 9 10">Cytoplasm</location>
    </subcellularLocation>
</comment>
<dbReference type="InterPro" id="IPR008268">
    <property type="entry name" value="Peptidase_S16_AS"/>
</dbReference>
<dbReference type="GO" id="GO:0004176">
    <property type="term" value="F:ATP-dependent peptidase activity"/>
    <property type="evidence" value="ECO:0007669"/>
    <property type="project" value="UniProtKB-UniRule"/>
</dbReference>
<dbReference type="InterPro" id="IPR020568">
    <property type="entry name" value="Ribosomal_Su5_D2-typ_SF"/>
</dbReference>
<feature type="active site" evidence="9 11">
    <location>
        <position position="754"/>
    </location>
</feature>
<keyword evidence="6 9" id="KW-0720">Serine protease</keyword>
<proteinExistence type="evidence at transcript level"/>
<gene>
    <name evidence="9" type="primary">lon</name>
    <name evidence="17" type="ORF">HDF25_002362</name>
</gene>
<dbReference type="InterPro" id="IPR015947">
    <property type="entry name" value="PUA-like_sf"/>
</dbReference>
<comment type="subunit">
    <text evidence="9 10">Homohexamer. Organized in a ring with a central cavity.</text>
</comment>
<evidence type="ECO:0000259" key="16">
    <source>
        <dbReference type="PROSITE" id="PS51787"/>
    </source>
</evidence>
<evidence type="ECO:0000256" key="9">
    <source>
        <dbReference type="HAMAP-Rule" id="MF_01973"/>
    </source>
</evidence>
<dbReference type="InterPro" id="IPR046336">
    <property type="entry name" value="Lon_prtase_N_sf"/>
</dbReference>
<dbReference type="SMART" id="SM00464">
    <property type="entry name" value="LON"/>
    <property type="match status" value="1"/>
</dbReference>
<dbReference type="GO" id="GO:0004252">
    <property type="term" value="F:serine-type endopeptidase activity"/>
    <property type="evidence" value="ECO:0007669"/>
    <property type="project" value="UniProtKB-UniRule"/>
</dbReference>
<evidence type="ECO:0000259" key="15">
    <source>
        <dbReference type="PROSITE" id="PS51786"/>
    </source>
</evidence>
<evidence type="ECO:0000256" key="14">
    <source>
        <dbReference type="RuleBase" id="RU000591"/>
    </source>
</evidence>
<dbReference type="InterPro" id="IPR027543">
    <property type="entry name" value="Lon_bac"/>
</dbReference>
<keyword evidence="8 9" id="KW-0346">Stress response</keyword>
<dbReference type="Pfam" id="PF00004">
    <property type="entry name" value="AAA"/>
    <property type="match status" value="1"/>
</dbReference>
<dbReference type="SUPFAM" id="SSF88697">
    <property type="entry name" value="PUA domain-like"/>
    <property type="match status" value="1"/>
</dbReference>
<dbReference type="Gene3D" id="1.20.58.1480">
    <property type="match status" value="1"/>
</dbReference>
<evidence type="ECO:0000256" key="10">
    <source>
        <dbReference type="PIRNR" id="PIRNR001174"/>
    </source>
</evidence>
<dbReference type="NCBIfam" id="TIGR00763">
    <property type="entry name" value="lon"/>
    <property type="match status" value="1"/>
</dbReference>
<evidence type="ECO:0000256" key="6">
    <source>
        <dbReference type="ARBA" id="ARBA00022825"/>
    </source>
</evidence>
<dbReference type="EMBL" id="JACHCC010000005">
    <property type="protein sequence ID" value="MBB6500218.1"/>
    <property type="molecule type" value="Genomic_DNA"/>
</dbReference>
<feature type="domain" description="Lon proteolytic" evidence="15">
    <location>
        <begin position="624"/>
        <end position="805"/>
    </location>
</feature>
<dbReference type="EC" id="3.4.21.53" evidence="9 10"/>
<comment type="catalytic activity">
    <reaction evidence="9 10 13">
        <text>Hydrolysis of proteins in presence of ATP.</text>
        <dbReference type="EC" id="3.4.21.53"/>
    </reaction>
</comment>
<dbReference type="GO" id="GO:0043565">
    <property type="term" value="F:sequence-specific DNA binding"/>
    <property type="evidence" value="ECO:0007669"/>
    <property type="project" value="UniProtKB-UniRule"/>
</dbReference>
<evidence type="ECO:0000256" key="1">
    <source>
        <dbReference type="ARBA" id="ARBA00004496"/>
    </source>
</evidence>
<keyword evidence="4 9" id="KW-0547">Nucleotide-binding</keyword>
<accession>A0A7X0J352</accession>
<evidence type="ECO:0000256" key="11">
    <source>
        <dbReference type="PIRSR" id="PIRSR001174-1"/>
    </source>
</evidence>
<evidence type="ECO:0000313" key="18">
    <source>
        <dbReference type="Proteomes" id="UP000521017"/>
    </source>
</evidence>
<dbReference type="Gene3D" id="1.10.8.60">
    <property type="match status" value="1"/>
</dbReference>
<dbReference type="InterPro" id="IPR014721">
    <property type="entry name" value="Ribsml_uS5_D2-typ_fold_subgr"/>
</dbReference>
<dbReference type="InterPro" id="IPR003593">
    <property type="entry name" value="AAA+_ATPase"/>
</dbReference>
<dbReference type="GO" id="GO:0005524">
    <property type="term" value="F:ATP binding"/>
    <property type="evidence" value="ECO:0007669"/>
    <property type="project" value="UniProtKB-UniRule"/>
</dbReference>
<dbReference type="PRINTS" id="PR00830">
    <property type="entry name" value="ENDOLAPTASE"/>
</dbReference>
<keyword evidence="5 9" id="KW-0378">Hydrolase</keyword>
<evidence type="ECO:0000256" key="3">
    <source>
        <dbReference type="ARBA" id="ARBA00022670"/>
    </source>
</evidence>
<dbReference type="RefSeq" id="WP_184624924.1">
    <property type="nucleotide sequence ID" value="NZ_JACHCC010000005.1"/>
</dbReference>
<evidence type="ECO:0000313" key="17">
    <source>
        <dbReference type="EMBL" id="MBB6500218.1"/>
    </source>
</evidence>
<dbReference type="InterPro" id="IPR027065">
    <property type="entry name" value="Lon_Prtase"/>
</dbReference>
<dbReference type="PIRSF" id="PIRSF001174">
    <property type="entry name" value="Lon_proteas"/>
    <property type="match status" value="1"/>
</dbReference>
<feature type="domain" description="Lon N-terminal" evidence="16">
    <location>
        <begin position="43"/>
        <end position="237"/>
    </location>
</feature>
<dbReference type="PROSITE" id="PS51786">
    <property type="entry name" value="LON_PROTEOLYTIC"/>
    <property type="match status" value="1"/>
</dbReference>
<name>A0A7X0J352_9SPHI</name>
<dbReference type="Pfam" id="PF05362">
    <property type="entry name" value="Lon_C"/>
    <property type="match status" value="1"/>
</dbReference>
<keyword evidence="2 9" id="KW-0963">Cytoplasm</keyword>
<dbReference type="InterPro" id="IPR008269">
    <property type="entry name" value="Lon_proteolytic"/>
</dbReference>
<evidence type="ECO:0000256" key="5">
    <source>
        <dbReference type="ARBA" id="ARBA00022801"/>
    </source>
</evidence>
<dbReference type="SUPFAM" id="SSF52540">
    <property type="entry name" value="P-loop containing nucleoside triphosphate hydrolases"/>
    <property type="match status" value="1"/>
</dbReference>
<organism evidence="17 18">
    <name type="scientific">Pedobacter cryoconitis</name>
    <dbReference type="NCBI Taxonomy" id="188932"/>
    <lineage>
        <taxon>Bacteria</taxon>
        <taxon>Pseudomonadati</taxon>
        <taxon>Bacteroidota</taxon>
        <taxon>Sphingobacteriia</taxon>
        <taxon>Sphingobacteriales</taxon>
        <taxon>Sphingobacteriaceae</taxon>
        <taxon>Pedobacter</taxon>
    </lineage>
</organism>
<evidence type="ECO:0000256" key="2">
    <source>
        <dbReference type="ARBA" id="ARBA00022490"/>
    </source>
</evidence>
<keyword evidence="3 9" id="KW-0645">Protease</keyword>
<keyword evidence="7 9" id="KW-0067">ATP-binding</keyword>
<dbReference type="SMART" id="SM00382">
    <property type="entry name" value="AAA"/>
    <property type="match status" value="1"/>
</dbReference>
<evidence type="ECO:0000256" key="12">
    <source>
        <dbReference type="PIRSR" id="PIRSR001174-2"/>
    </source>
</evidence>
<dbReference type="HAMAP" id="MF_01973">
    <property type="entry name" value="lon_bact"/>
    <property type="match status" value="1"/>
</dbReference>